<sequence>MSEPVRVRSTFNRSMAVVVWTVAGLAVLTALWTDRENMLWVYPAAAAAGVLGWVALWRPHVEVSDAGIRLQNVTHRVLVPWHALIHVDTRRALTLLTPQGAFVAWSAPAPGLLSALNSNARTARREARAAGADVRNSDLVGSDSGNAAVVIREQWENRRERGDVELGVAAETPVRRQWEPALPLLGGLLVVVTLWTMVATA</sequence>
<reference evidence="3 4" key="1">
    <citation type="submission" date="2020-08" db="EMBL/GenBank/DDBJ databases">
        <title>Sequencing the genomes of 1000 actinobacteria strains.</title>
        <authorList>
            <person name="Klenk H.-P."/>
        </authorList>
    </citation>
    <scope>NUCLEOTIDE SEQUENCE [LARGE SCALE GENOMIC DNA]</scope>
    <source>
        <strain evidence="3 4">DSM 19600</strain>
    </source>
</reference>
<evidence type="ECO:0000259" key="2">
    <source>
        <dbReference type="Pfam" id="PF10756"/>
    </source>
</evidence>
<keyword evidence="1" id="KW-1133">Transmembrane helix</keyword>
<name>A0AA40VLE8_9MICO</name>
<protein>
    <recommendedName>
        <fullName evidence="2">Low molecular weight protein antigen 6 PH domain-containing protein</fullName>
    </recommendedName>
</protein>
<accession>A0AA40VLE8</accession>
<evidence type="ECO:0000313" key="4">
    <source>
        <dbReference type="Proteomes" id="UP000549113"/>
    </source>
</evidence>
<feature type="transmembrane region" description="Helical" evidence="1">
    <location>
        <begin position="39"/>
        <end position="57"/>
    </location>
</feature>
<dbReference type="InterPro" id="IPR019692">
    <property type="entry name" value="CFP-6_PH"/>
</dbReference>
<feature type="transmembrane region" description="Helical" evidence="1">
    <location>
        <begin position="181"/>
        <end position="198"/>
    </location>
</feature>
<gene>
    <name evidence="3" type="ORF">BKA10_000546</name>
</gene>
<feature type="domain" description="Low molecular weight protein antigen 6 PH" evidence="2">
    <location>
        <begin position="58"/>
        <end position="125"/>
    </location>
</feature>
<keyword evidence="1" id="KW-0812">Transmembrane</keyword>
<dbReference type="RefSeq" id="WP_183498490.1">
    <property type="nucleotide sequence ID" value="NZ_BAABCO010000003.1"/>
</dbReference>
<evidence type="ECO:0000313" key="3">
    <source>
        <dbReference type="EMBL" id="MBB4138752.1"/>
    </source>
</evidence>
<keyword evidence="1" id="KW-0472">Membrane</keyword>
<proteinExistence type="predicted"/>
<dbReference type="EMBL" id="JACIFH010000001">
    <property type="protein sequence ID" value="MBB4138752.1"/>
    <property type="molecule type" value="Genomic_DNA"/>
</dbReference>
<evidence type="ECO:0000256" key="1">
    <source>
        <dbReference type="SAM" id="Phobius"/>
    </source>
</evidence>
<dbReference type="AlphaFoldDB" id="A0AA40VLE8"/>
<feature type="transmembrane region" description="Helical" evidence="1">
    <location>
        <begin position="12"/>
        <end position="33"/>
    </location>
</feature>
<dbReference type="Proteomes" id="UP000549113">
    <property type="component" value="Unassembled WGS sequence"/>
</dbReference>
<comment type="caution">
    <text evidence="3">The sequence shown here is derived from an EMBL/GenBank/DDBJ whole genome shotgun (WGS) entry which is preliminary data.</text>
</comment>
<keyword evidence="4" id="KW-1185">Reference proteome</keyword>
<dbReference type="Pfam" id="PF10756">
    <property type="entry name" value="bPH_6"/>
    <property type="match status" value="1"/>
</dbReference>
<organism evidence="3 4">
    <name type="scientific">Microbacterium invictum</name>
    <dbReference type="NCBI Taxonomy" id="515415"/>
    <lineage>
        <taxon>Bacteria</taxon>
        <taxon>Bacillati</taxon>
        <taxon>Actinomycetota</taxon>
        <taxon>Actinomycetes</taxon>
        <taxon>Micrococcales</taxon>
        <taxon>Microbacteriaceae</taxon>
        <taxon>Microbacterium</taxon>
    </lineage>
</organism>